<dbReference type="Proteomes" id="UP000199032">
    <property type="component" value="Unassembled WGS sequence"/>
</dbReference>
<name>A0A0S4LQA5_9BACT</name>
<organism evidence="1 2">
    <name type="scientific">Candidatus Nitrospira nitrosa</name>
    <dbReference type="NCBI Taxonomy" id="1742972"/>
    <lineage>
        <taxon>Bacteria</taxon>
        <taxon>Pseudomonadati</taxon>
        <taxon>Nitrospirota</taxon>
        <taxon>Nitrospiria</taxon>
        <taxon>Nitrospirales</taxon>
        <taxon>Nitrospiraceae</taxon>
        <taxon>Nitrospira</taxon>
    </lineage>
</organism>
<evidence type="ECO:0000313" key="1">
    <source>
        <dbReference type="EMBL" id="CUS39145.1"/>
    </source>
</evidence>
<reference evidence="1 2" key="1">
    <citation type="submission" date="2015-10" db="EMBL/GenBank/DDBJ databases">
        <authorList>
            <person name="Gilbert D.G."/>
        </authorList>
    </citation>
    <scope>NUCLEOTIDE SEQUENCE [LARGE SCALE GENOMIC DNA]</scope>
    <source>
        <strain evidence="1">COMA1</strain>
    </source>
</reference>
<keyword evidence="2" id="KW-1185">Reference proteome</keyword>
<dbReference type="STRING" id="1742972.COMA1_70050"/>
<evidence type="ECO:0000313" key="2">
    <source>
        <dbReference type="Proteomes" id="UP000199032"/>
    </source>
</evidence>
<sequence>MIISRRLENANTLGDRSVVGETNGDVVLAALKQKSLREPSVEEEESGTQ</sequence>
<proteinExistence type="predicted"/>
<accession>A0A0S4LQA5</accession>
<gene>
    <name evidence="1" type="ORF">COMA1_70050</name>
</gene>
<dbReference type="EMBL" id="CZQA01000013">
    <property type="protein sequence ID" value="CUS39145.1"/>
    <property type="molecule type" value="Genomic_DNA"/>
</dbReference>
<protein>
    <submittedName>
        <fullName evidence="1">Uncharacterized protein</fullName>
    </submittedName>
</protein>
<dbReference type="AlphaFoldDB" id="A0A0S4LQA5"/>